<keyword evidence="2" id="KW-0547">Nucleotide-binding</keyword>
<dbReference type="SUPFAM" id="SSF52540">
    <property type="entry name" value="P-loop containing nucleoside triphosphate hydrolases"/>
    <property type="match status" value="1"/>
</dbReference>
<evidence type="ECO:0000256" key="1">
    <source>
        <dbReference type="ARBA" id="ARBA00022448"/>
    </source>
</evidence>
<organism evidence="4 5">
    <name type="scientific">Boudabousia marimammalium</name>
    <dbReference type="NCBI Taxonomy" id="156892"/>
    <lineage>
        <taxon>Bacteria</taxon>
        <taxon>Bacillati</taxon>
        <taxon>Actinomycetota</taxon>
        <taxon>Actinomycetes</taxon>
        <taxon>Actinomycetales</taxon>
        <taxon>Actinomycetaceae</taxon>
        <taxon>Boudabousia</taxon>
    </lineage>
</organism>
<dbReference type="Gene3D" id="3.40.50.300">
    <property type="entry name" value="P-loop containing nucleotide triphosphate hydrolases"/>
    <property type="match status" value="1"/>
</dbReference>
<dbReference type="STRING" id="156892.BM477_07315"/>
<dbReference type="GO" id="GO:0005524">
    <property type="term" value="F:ATP binding"/>
    <property type="evidence" value="ECO:0007669"/>
    <property type="project" value="UniProtKB-KW"/>
</dbReference>
<dbReference type="PANTHER" id="PTHR42939:SF1">
    <property type="entry name" value="ABC TRANSPORTER ATP-BINDING PROTEIN ALBC-RELATED"/>
    <property type="match status" value="1"/>
</dbReference>
<reference evidence="5" key="1">
    <citation type="submission" date="2016-11" db="EMBL/GenBank/DDBJ databases">
        <title>Actinomyces gypaetusis sp. nov. isolated from Gypaetus barbatus in Qinghai Tibet Plateau China.</title>
        <authorList>
            <person name="Meng X."/>
        </authorList>
    </citation>
    <scope>NUCLEOTIDE SEQUENCE [LARGE SCALE GENOMIC DNA]</scope>
    <source>
        <strain evidence="5">DSM 15383</strain>
    </source>
</reference>
<dbReference type="InterPro" id="IPR051782">
    <property type="entry name" value="ABC_Transporter_VariousFunc"/>
</dbReference>
<sequence>MFLPDTPYLYGFLRIEECITLMARYFSDFSIERAYTLIDELGLDERKRVNALSKGMGEQLSLSLMLARDNDVYLFDEPLAAVDPVTRDALVKIIRAYLPPGAVTILSTHLIFGLQDLFDSCMVLHDGKLILQEQIASAEDRANLENMVKEAILGG</sequence>
<gene>
    <name evidence="4" type="ORF">BM477_07315</name>
</gene>
<dbReference type="PANTHER" id="PTHR42939">
    <property type="entry name" value="ABC TRANSPORTER ATP-BINDING PROTEIN ALBC-RELATED"/>
    <property type="match status" value="1"/>
</dbReference>
<evidence type="ECO:0000256" key="3">
    <source>
        <dbReference type="ARBA" id="ARBA00022840"/>
    </source>
</evidence>
<keyword evidence="5" id="KW-1185">Reference proteome</keyword>
<evidence type="ECO:0000313" key="5">
    <source>
        <dbReference type="Proteomes" id="UP000186465"/>
    </source>
</evidence>
<name>A0A1Q5PJW3_9ACTO</name>
<proteinExistence type="predicted"/>
<evidence type="ECO:0008006" key="6">
    <source>
        <dbReference type="Google" id="ProtNLM"/>
    </source>
</evidence>
<evidence type="ECO:0000313" key="4">
    <source>
        <dbReference type="EMBL" id="OKL46231.1"/>
    </source>
</evidence>
<dbReference type="EMBL" id="MPDM01000009">
    <property type="protein sequence ID" value="OKL46231.1"/>
    <property type="molecule type" value="Genomic_DNA"/>
</dbReference>
<keyword evidence="3" id="KW-0067">ATP-binding</keyword>
<accession>A0A1Q5PJW3</accession>
<evidence type="ECO:0000256" key="2">
    <source>
        <dbReference type="ARBA" id="ARBA00022741"/>
    </source>
</evidence>
<dbReference type="AlphaFoldDB" id="A0A1Q5PJW3"/>
<protein>
    <recommendedName>
        <fullName evidence="6">ABC transporter domain-containing protein</fullName>
    </recommendedName>
</protein>
<dbReference type="Proteomes" id="UP000186465">
    <property type="component" value="Unassembled WGS sequence"/>
</dbReference>
<comment type="caution">
    <text evidence="4">The sequence shown here is derived from an EMBL/GenBank/DDBJ whole genome shotgun (WGS) entry which is preliminary data.</text>
</comment>
<dbReference type="InterPro" id="IPR027417">
    <property type="entry name" value="P-loop_NTPase"/>
</dbReference>
<keyword evidence="1" id="KW-0813">Transport</keyword>